<evidence type="ECO:0000313" key="1">
    <source>
        <dbReference type="RefSeq" id="XP_016446394.1"/>
    </source>
</evidence>
<dbReference type="STRING" id="4097.A0A1S3Y2N2"/>
<reference evidence="1" key="1">
    <citation type="submission" date="2025-08" db="UniProtKB">
        <authorList>
            <consortium name="RefSeq"/>
        </authorList>
    </citation>
    <scope>IDENTIFICATION</scope>
</reference>
<protein>
    <recommendedName>
        <fullName evidence="2">Reverse transcriptase</fullName>
    </recommendedName>
</protein>
<name>A0A1S3Y2N2_TOBAC</name>
<accession>A0A1S3Y2N2</accession>
<dbReference type="OMA" id="ISHIQEC"/>
<evidence type="ECO:0008006" key="2">
    <source>
        <dbReference type="Google" id="ProtNLM"/>
    </source>
</evidence>
<organism evidence="1">
    <name type="scientific">Nicotiana tabacum</name>
    <name type="common">Common tobacco</name>
    <dbReference type="NCBI Taxonomy" id="4097"/>
    <lineage>
        <taxon>Eukaryota</taxon>
        <taxon>Viridiplantae</taxon>
        <taxon>Streptophyta</taxon>
        <taxon>Embryophyta</taxon>
        <taxon>Tracheophyta</taxon>
        <taxon>Spermatophyta</taxon>
        <taxon>Magnoliopsida</taxon>
        <taxon>eudicotyledons</taxon>
        <taxon>Gunneridae</taxon>
        <taxon>Pentapetalae</taxon>
        <taxon>asterids</taxon>
        <taxon>lamiids</taxon>
        <taxon>Solanales</taxon>
        <taxon>Solanaceae</taxon>
        <taxon>Nicotianoideae</taxon>
        <taxon>Nicotianeae</taxon>
        <taxon>Nicotiana</taxon>
    </lineage>
</organism>
<sequence length="192" mass="21984">MEYLGRRLNKLKEVKKFKFHPKCAKLGITHLSYAGDHLIFARGDLNSISHIQECFNHFSQVSGLQTNLKKSSMYFGGVQKSTRVEIIQKLGYTIGELPFKYLGIPLATKNLSLIQWYPLIEKIVARIFSWTAKKLSYAGRVQLFQTVLFGIQSYWSQLFNLPVKVMKMIRPTVEVIFSLESIPLQKVPGGLE</sequence>
<gene>
    <name evidence="1" type="primary">LOC107771526</name>
</gene>
<dbReference type="AlphaFoldDB" id="A0A1S3Y2N2"/>
<dbReference type="RefSeq" id="XP_016446394.1">
    <property type="nucleotide sequence ID" value="XM_016590908.1"/>
</dbReference>
<dbReference type="OrthoDB" id="1222875at2759"/>
<dbReference type="KEGG" id="nta:107771526"/>
<dbReference type="PANTHER" id="PTHR33116:SF66">
    <property type="entry name" value="REVERSE TRANSCRIPTASE ZINC-BINDING DOMAIN-CONTAINING PROTEIN"/>
    <property type="match status" value="1"/>
</dbReference>
<dbReference type="PaxDb" id="4097-A0A1S3Y2N2"/>
<dbReference type="PANTHER" id="PTHR33116">
    <property type="entry name" value="REVERSE TRANSCRIPTASE ZINC-BINDING DOMAIN-CONTAINING PROTEIN-RELATED-RELATED"/>
    <property type="match status" value="1"/>
</dbReference>
<proteinExistence type="predicted"/>